<dbReference type="STRING" id="1027371.GOALK_050_00690"/>
<dbReference type="InterPro" id="IPR000835">
    <property type="entry name" value="HTH_MarR-typ"/>
</dbReference>
<name>F9VUC6_9ACTN</name>
<dbReference type="Proteomes" id="UP000003558">
    <property type="component" value="Unassembled WGS sequence"/>
</dbReference>
<dbReference type="eggNOG" id="COG1940">
    <property type="taxonomic scope" value="Bacteria"/>
</dbReference>
<evidence type="ECO:0000259" key="2">
    <source>
        <dbReference type="Pfam" id="PF12802"/>
    </source>
</evidence>
<accession>F9VUC6</accession>
<dbReference type="InterPro" id="IPR036390">
    <property type="entry name" value="WH_DNA-bd_sf"/>
</dbReference>
<reference evidence="3 4" key="1">
    <citation type="submission" date="2011-05" db="EMBL/GenBank/DDBJ databases">
        <title>Whole genome shotgun sequence of Gordonia alkanivorans NBRC 16433.</title>
        <authorList>
            <person name="Hosoyama A."/>
            <person name="Nakamura S."/>
            <person name="Takarada H."/>
            <person name="Tsuchikane K."/>
            <person name="Yamazaki S."/>
            <person name="Fujita N."/>
        </authorList>
    </citation>
    <scope>NUCLEOTIDE SEQUENCE [LARGE SCALE GENOMIC DNA]</scope>
    <source>
        <strain evidence="3 4">NBRC 16433</strain>
    </source>
</reference>
<dbReference type="EMBL" id="BACI01000050">
    <property type="protein sequence ID" value="GAA12215.1"/>
    <property type="molecule type" value="Genomic_DNA"/>
</dbReference>
<dbReference type="InterPro" id="IPR036388">
    <property type="entry name" value="WH-like_DNA-bd_sf"/>
</dbReference>
<dbReference type="SUPFAM" id="SSF46785">
    <property type="entry name" value="Winged helix' DNA-binding domain"/>
    <property type="match status" value="1"/>
</dbReference>
<dbReference type="PANTHER" id="PTHR18964">
    <property type="entry name" value="ROK (REPRESSOR, ORF, KINASE) FAMILY"/>
    <property type="match status" value="1"/>
</dbReference>
<dbReference type="InterPro" id="IPR043129">
    <property type="entry name" value="ATPase_NBD"/>
</dbReference>
<sequence>MPELAPVTTAIGRWSEVCAVAPVLVSGLMGPPYDQVATRPSRHRTTPRPCVHAHCYIRPMRGGVIPAALQLTSTPAAAVLHAIRIGGPVTRDQLASTTGLSAATINRQVHALAAHGLVAERPDLAGPKTIGRPKNPLTIDRDSLCVAGLHIGARRSVLVIADLGGRTLHSHAVLTPSGDQQEAIEQLCARLAELAGRFGGRRLLWGGVALGGAVDAETGVVDHRVLGWHQLPVGETLAARLDTPVSVCEHVEAMAAAELLLAGSRDASGTGLFFYARETAGMAMTLEGRVHVPERGAGTIAHLPVSAPVLAPGHTRVRLQNVIGDDAAQAAAHRLGIDPDSSRIVDERARVLGEAVAMIRDVINPDTIVVAGDAFSAHPHGLAPVQAAFDEASTLDRPLEIAPSRFGVHVQESAAVVVALSVIYADPIAAVATL</sequence>
<dbReference type="Gene3D" id="1.10.10.10">
    <property type="entry name" value="Winged helix-like DNA-binding domain superfamily/Winged helix DNA-binding domain"/>
    <property type="match status" value="1"/>
</dbReference>
<dbReference type="Gene3D" id="3.30.420.40">
    <property type="match status" value="2"/>
</dbReference>
<dbReference type="SUPFAM" id="SSF53067">
    <property type="entry name" value="Actin-like ATPase domain"/>
    <property type="match status" value="1"/>
</dbReference>
<comment type="similarity">
    <text evidence="1">Belongs to the ROK (NagC/XylR) family.</text>
</comment>
<dbReference type="InterPro" id="IPR000600">
    <property type="entry name" value="ROK"/>
</dbReference>
<dbReference type="Pfam" id="PF12802">
    <property type="entry name" value="MarR_2"/>
    <property type="match status" value="1"/>
</dbReference>
<dbReference type="Pfam" id="PF00480">
    <property type="entry name" value="ROK"/>
    <property type="match status" value="1"/>
</dbReference>
<evidence type="ECO:0000313" key="4">
    <source>
        <dbReference type="Proteomes" id="UP000003558"/>
    </source>
</evidence>
<organism evidence="3 4">
    <name type="scientific">Gordonia alkanivorans NBRC 16433</name>
    <dbReference type="NCBI Taxonomy" id="1027371"/>
    <lineage>
        <taxon>Bacteria</taxon>
        <taxon>Bacillati</taxon>
        <taxon>Actinomycetota</taxon>
        <taxon>Actinomycetes</taxon>
        <taxon>Mycobacteriales</taxon>
        <taxon>Gordoniaceae</taxon>
        <taxon>Gordonia</taxon>
    </lineage>
</organism>
<evidence type="ECO:0000256" key="1">
    <source>
        <dbReference type="ARBA" id="ARBA00006479"/>
    </source>
</evidence>
<gene>
    <name evidence="3" type="ORF">GOALK_050_00690</name>
</gene>
<dbReference type="PANTHER" id="PTHR18964:SF149">
    <property type="entry name" value="BIFUNCTIONAL UDP-N-ACETYLGLUCOSAMINE 2-EPIMERASE_N-ACETYLMANNOSAMINE KINASE"/>
    <property type="match status" value="1"/>
</dbReference>
<protein>
    <submittedName>
        <fullName evidence="3">Putative NagC family transcriptional regulator</fullName>
    </submittedName>
</protein>
<dbReference type="GO" id="GO:0003700">
    <property type="term" value="F:DNA-binding transcription factor activity"/>
    <property type="evidence" value="ECO:0007669"/>
    <property type="project" value="InterPro"/>
</dbReference>
<evidence type="ECO:0000313" key="3">
    <source>
        <dbReference type="EMBL" id="GAA12215.1"/>
    </source>
</evidence>
<comment type="caution">
    <text evidence="3">The sequence shown here is derived from an EMBL/GenBank/DDBJ whole genome shotgun (WGS) entry which is preliminary data.</text>
</comment>
<proteinExistence type="inferred from homology"/>
<feature type="domain" description="HTH marR-type" evidence="2">
    <location>
        <begin position="72"/>
        <end position="123"/>
    </location>
</feature>
<dbReference type="AlphaFoldDB" id="F9VUC6"/>